<reference evidence="6 7" key="1">
    <citation type="submission" date="2015-03" db="EMBL/GenBank/DDBJ databases">
        <title>Genomics and transcriptomics of the oil-accumulating basidiomycete yeast T. oleaginosus allow insights into substrate utilization and the diverse evolutionary trajectories of mating systems in fungi.</title>
        <authorList>
            <consortium name="DOE Joint Genome Institute"/>
            <person name="Kourist R."/>
            <person name="Kracht O."/>
            <person name="Bracharz F."/>
            <person name="Lipzen A."/>
            <person name="Nolan M."/>
            <person name="Ohm R."/>
            <person name="Grigoriev I."/>
            <person name="Sun S."/>
            <person name="Heitman J."/>
            <person name="Bruck T."/>
            <person name="Nowrousian M."/>
        </authorList>
    </citation>
    <scope>NUCLEOTIDE SEQUENCE [LARGE SCALE GENOMIC DNA]</scope>
    <source>
        <strain evidence="6 7">IBC0246</strain>
    </source>
</reference>
<keyword evidence="3" id="KW-0175">Coiled coil</keyword>
<accession>A0A0J1AUW3</accession>
<feature type="compositionally biased region" description="Low complexity" evidence="4">
    <location>
        <begin position="150"/>
        <end position="165"/>
    </location>
</feature>
<keyword evidence="2" id="KW-0963">Cytoplasm</keyword>
<dbReference type="RefSeq" id="XP_018275565.1">
    <property type="nucleotide sequence ID" value="XM_018426999.1"/>
</dbReference>
<dbReference type="GO" id="GO:0005737">
    <property type="term" value="C:cytoplasm"/>
    <property type="evidence" value="ECO:0007669"/>
    <property type="project" value="UniProtKB-SubCell"/>
</dbReference>
<feature type="compositionally biased region" description="Low complexity" evidence="4">
    <location>
        <begin position="28"/>
        <end position="49"/>
    </location>
</feature>
<feature type="region of interest" description="Disordered" evidence="4">
    <location>
        <begin position="27"/>
        <end position="49"/>
    </location>
</feature>
<feature type="region of interest" description="Disordered" evidence="4">
    <location>
        <begin position="462"/>
        <end position="665"/>
    </location>
</feature>
<dbReference type="GO" id="GO:0008017">
    <property type="term" value="F:microtubule binding"/>
    <property type="evidence" value="ECO:0007669"/>
    <property type="project" value="InterPro"/>
</dbReference>
<feature type="domain" description="Cep57 centrosome microtubule-binding" evidence="5">
    <location>
        <begin position="754"/>
        <end position="823"/>
    </location>
</feature>
<evidence type="ECO:0000256" key="3">
    <source>
        <dbReference type="SAM" id="Coils"/>
    </source>
</evidence>
<keyword evidence="7" id="KW-1185">Reference proteome</keyword>
<feature type="region of interest" description="Disordered" evidence="4">
    <location>
        <begin position="143"/>
        <end position="246"/>
    </location>
</feature>
<evidence type="ECO:0000256" key="1">
    <source>
        <dbReference type="ARBA" id="ARBA00004496"/>
    </source>
</evidence>
<gene>
    <name evidence="6" type="ORF">CC85DRAFT_331048</name>
</gene>
<feature type="compositionally biased region" description="Polar residues" evidence="4">
    <location>
        <begin position="166"/>
        <end position="176"/>
    </location>
</feature>
<feature type="compositionally biased region" description="Polar residues" evidence="4">
    <location>
        <begin position="699"/>
        <end position="711"/>
    </location>
</feature>
<dbReference type="InterPro" id="IPR024957">
    <property type="entry name" value="Cep57_MT-bd_dom"/>
</dbReference>
<dbReference type="Pfam" id="PF06657">
    <property type="entry name" value="Cep57_MT_bd"/>
    <property type="match status" value="1"/>
</dbReference>
<dbReference type="GeneID" id="28987602"/>
<proteinExistence type="predicted"/>
<dbReference type="OrthoDB" id="76453at2759"/>
<comment type="subcellular location">
    <subcellularLocation>
        <location evidence="1">Cytoplasm</location>
    </subcellularLocation>
</comment>
<evidence type="ECO:0000256" key="2">
    <source>
        <dbReference type="ARBA" id="ARBA00022490"/>
    </source>
</evidence>
<evidence type="ECO:0000313" key="7">
    <source>
        <dbReference type="Proteomes" id="UP000053611"/>
    </source>
</evidence>
<feature type="compositionally biased region" description="Basic and acidic residues" evidence="4">
    <location>
        <begin position="602"/>
        <end position="617"/>
    </location>
</feature>
<protein>
    <recommendedName>
        <fullName evidence="5">Cep57 centrosome microtubule-binding domain-containing protein</fullName>
    </recommendedName>
</protein>
<sequence length="872" mass="93449">MNGAPPIPFSRTDLERQRLESTLDHDLSTLSLSASNPSTSFASHSSVSTVGVPRSAAVHDYRPSLTFDETPRRPGRHPSFAASLASAGIGASPTSTDGHHVSAATLGASVFNNPTRREHQAGEFDPDRSLGRLVGQLTRAMEEERIINKPASPFRAASPRSPSPSLHQLPNLSFSLGRNDPLPSPPQSRTVSAASSKSSGDGTGSNHPLSEAQTYRPDSRRPLADTGLHNQSQYQPERPYKKGQYKAPYLVPVVQPSPGRRDRTFDLTGMTGVTGLLATPAKGPGFGEIDKNAAPLTAGAGVPSALASLQAHIRALQNEKGVATQRIAELEAQWARAREAVAELEAECASAREEVAEMQAGGDARLAEVLSEKAALEELVATLRAHIARLSAELEAQKAAIAELRRMRDTDVRDDLAAIKSDIERLTREIARLNEVAEQGLLARTSARSQRSMRVEALDLAEDTARVSASPNADAGARERGTERATQTDLPSQFRQGVHAAGAPNVTILPPSAKAARVANESEDERDADAQRSPTPVRRPGSRASQATDIRAPDRVPSRASQAAVDAFRPAREPAAPPVDDEPATMIYVAERHDGPSPAALRAEREQRRERRQDRTDATPNHSGSSSRRMEGPASPFPSIRAEDEMSFFSQRRPPSPREEMRKSRRYQALVEAPAPNVARMPSGGSRVASGGSGHRVTTGGTHRVTSSGSGTHRVASGGSTNRVASGGSARSLPVQPTQPALGGVRAILDGADVPPATVLSRVIGELEADFAHYKTIYVELADQYKVLDAASAVAKRHVLAAHLKEVIDCLEQKADQVAALYSLMSVHDRPAPEAPERRAVRSVRELWAGVRDVLGEDAVRRLEADGLFHHH</sequence>
<feature type="coiled-coil region" evidence="3">
    <location>
        <begin position="306"/>
        <end position="443"/>
    </location>
</feature>
<evidence type="ECO:0000313" key="6">
    <source>
        <dbReference type="EMBL" id="KLT39074.1"/>
    </source>
</evidence>
<feature type="compositionally biased region" description="Low complexity" evidence="4">
    <location>
        <begin position="188"/>
        <end position="200"/>
    </location>
</feature>
<evidence type="ECO:0000256" key="4">
    <source>
        <dbReference type="SAM" id="MobiDB-lite"/>
    </source>
</evidence>
<dbReference type="EMBL" id="KQ087271">
    <property type="protein sequence ID" value="KLT39074.1"/>
    <property type="molecule type" value="Genomic_DNA"/>
</dbReference>
<dbReference type="AlphaFoldDB" id="A0A0J1AUW3"/>
<name>A0A0J1AUW3_9TREE</name>
<feature type="compositionally biased region" description="Polar residues" evidence="4">
    <location>
        <begin position="484"/>
        <end position="495"/>
    </location>
</feature>
<dbReference type="Proteomes" id="UP000053611">
    <property type="component" value="Unassembled WGS sequence"/>
</dbReference>
<evidence type="ECO:0000259" key="5">
    <source>
        <dbReference type="Pfam" id="PF06657"/>
    </source>
</evidence>
<dbReference type="Gene3D" id="1.20.5.340">
    <property type="match status" value="1"/>
</dbReference>
<feature type="region of interest" description="Disordered" evidence="4">
    <location>
        <begin position="677"/>
        <end position="737"/>
    </location>
</feature>
<organism evidence="6 7">
    <name type="scientific">Cutaneotrichosporon oleaginosum</name>
    <dbReference type="NCBI Taxonomy" id="879819"/>
    <lineage>
        <taxon>Eukaryota</taxon>
        <taxon>Fungi</taxon>
        <taxon>Dikarya</taxon>
        <taxon>Basidiomycota</taxon>
        <taxon>Agaricomycotina</taxon>
        <taxon>Tremellomycetes</taxon>
        <taxon>Trichosporonales</taxon>
        <taxon>Trichosporonaceae</taxon>
        <taxon>Cutaneotrichosporon</taxon>
    </lineage>
</organism>